<evidence type="ECO:0000259" key="2">
    <source>
        <dbReference type="Pfam" id="PF12975"/>
    </source>
</evidence>
<keyword evidence="4" id="KW-1185">Reference proteome</keyword>
<dbReference type="Gene3D" id="2.60.40.2390">
    <property type="match status" value="1"/>
</dbReference>
<feature type="chain" id="PRO_5035238686" evidence="1">
    <location>
        <begin position="29"/>
        <end position="180"/>
    </location>
</feature>
<evidence type="ECO:0000256" key="1">
    <source>
        <dbReference type="SAM" id="SignalP"/>
    </source>
</evidence>
<feature type="signal peptide" evidence="1">
    <location>
        <begin position="1"/>
        <end position="28"/>
    </location>
</feature>
<feature type="domain" description="DUF3859" evidence="2">
    <location>
        <begin position="36"/>
        <end position="160"/>
    </location>
</feature>
<evidence type="ECO:0000313" key="3">
    <source>
        <dbReference type="EMBL" id="MBS0124793.1"/>
    </source>
</evidence>
<dbReference type="InterPro" id="IPR024331">
    <property type="entry name" value="DUF3859"/>
</dbReference>
<keyword evidence="1" id="KW-0732">Signal</keyword>
<accession>A0A8J7WGE0</accession>
<comment type="caution">
    <text evidence="3">The sequence shown here is derived from an EMBL/GenBank/DDBJ whole genome shotgun (WGS) entry which is preliminary data.</text>
</comment>
<protein>
    <submittedName>
        <fullName evidence="3">DUF3859 domain-containing protein</fullName>
    </submittedName>
</protein>
<gene>
    <name evidence="3" type="ORF">KB874_11865</name>
</gene>
<evidence type="ECO:0000313" key="4">
    <source>
        <dbReference type="Proteomes" id="UP000681356"/>
    </source>
</evidence>
<dbReference type="AlphaFoldDB" id="A0A8J7WGE0"/>
<dbReference type="RefSeq" id="WP_212536752.1">
    <property type="nucleotide sequence ID" value="NZ_JAGTUU010000004.1"/>
</dbReference>
<sequence length="180" mass="18931">MAPPSAQAGGGVCLFAAALIGLAGASWAQGGMTVAHGVICEVEITGRREAPETESGQMNMIDGERAFDVVTDVVPAVPGLSFGIRATVGGEDAVLARLEVLHPPMGARGVTSQAWDVTLYPGEASLNLFTFEHEYERVPGAWAFRLTDGETVLVEQRFTVLNGIPVPAVERVCFGTMPMS</sequence>
<reference evidence="3" key="1">
    <citation type="submission" date="2021-04" db="EMBL/GenBank/DDBJ databases">
        <authorList>
            <person name="Yoon J."/>
        </authorList>
    </citation>
    <scope>NUCLEOTIDE SEQUENCE</scope>
    <source>
        <strain evidence="3">KMU-90</strain>
    </source>
</reference>
<organism evidence="3 4">
    <name type="scientific">Thetidibacter halocola</name>
    <dbReference type="NCBI Taxonomy" id="2827239"/>
    <lineage>
        <taxon>Bacteria</taxon>
        <taxon>Pseudomonadati</taxon>
        <taxon>Pseudomonadota</taxon>
        <taxon>Alphaproteobacteria</taxon>
        <taxon>Rhodobacterales</taxon>
        <taxon>Roseobacteraceae</taxon>
        <taxon>Thetidibacter</taxon>
    </lineage>
</organism>
<dbReference type="Proteomes" id="UP000681356">
    <property type="component" value="Unassembled WGS sequence"/>
</dbReference>
<name>A0A8J7WGE0_9RHOB</name>
<proteinExistence type="predicted"/>
<dbReference type="EMBL" id="JAGTUU010000004">
    <property type="protein sequence ID" value="MBS0124793.1"/>
    <property type="molecule type" value="Genomic_DNA"/>
</dbReference>
<dbReference type="Pfam" id="PF12975">
    <property type="entry name" value="DUF3859"/>
    <property type="match status" value="1"/>
</dbReference>